<dbReference type="EMBL" id="LIHL02000014">
    <property type="protein sequence ID" value="KAF5447870.1"/>
    <property type="molecule type" value="Genomic_DNA"/>
</dbReference>
<reference evidence="2" key="1">
    <citation type="submission" date="2015-10" db="EMBL/GenBank/DDBJ databases">
        <authorList>
            <person name="Martinez-Garcia P.J."/>
            <person name="Crepeau M.W."/>
            <person name="Puiu D."/>
            <person name="Gonzalez-Ibeas D."/>
            <person name="Whalen J."/>
            <person name="Stevens K."/>
            <person name="Paul R."/>
            <person name="Butterfield T."/>
            <person name="Britton M."/>
            <person name="Reagan R."/>
            <person name="Chakraborty S."/>
            <person name="Walawage S.L."/>
            <person name="Vasquez-Gross H.A."/>
            <person name="Cardeno C."/>
            <person name="Famula R."/>
            <person name="Pratt K."/>
            <person name="Kuruganti S."/>
            <person name="Aradhya M.K."/>
            <person name="Leslie C.A."/>
            <person name="Dandekar A.M."/>
            <person name="Salzberg S.L."/>
            <person name="Wegrzyn J.L."/>
            <person name="Langley C.H."/>
            <person name="Neale D.B."/>
        </authorList>
    </citation>
    <scope>NUCLEOTIDE SEQUENCE</scope>
    <source>
        <tissue evidence="2">Leaves</tissue>
    </source>
</reference>
<keyword evidence="1" id="KW-0812">Transmembrane</keyword>
<keyword evidence="1" id="KW-0472">Membrane</keyword>
<gene>
    <name evidence="2" type="ORF">F2P56_033388</name>
</gene>
<reference evidence="2" key="2">
    <citation type="submission" date="2020-03" db="EMBL/GenBank/DDBJ databases">
        <title>Walnut 2.0.</title>
        <authorList>
            <person name="Marrano A."/>
            <person name="Britton M."/>
            <person name="Zimin A.V."/>
            <person name="Zaini P.A."/>
            <person name="Workman R."/>
            <person name="Puiu D."/>
            <person name="Bianco L."/>
            <person name="Allen B.J."/>
            <person name="Troggio M."/>
            <person name="Leslie C.A."/>
            <person name="Timp W."/>
            <person name="Dendekar A."/>
            <person name="Salzberg S.L."/>
            <person name="Neale D.B."/>
        </authorList>
    </citation>
    <scope>NUCLEOTIDE SEQUENCE</scope>
    <source>
        <tissue evidence="2">Leaves</tissue>
    </source>
</reference>
<comment type="caution">
    <text evidence="2">The sequence shown here is derived from an EMBL/GenBank/DDBJ whole genome shotgun (WGS) entry which is preliminary data.</text>
</comment>
<organism evidence="2 3">
    <name type="scientific">Juglans regia</name>
    <name type="common">English walnut</name>
    <dbReference type="NCBI Taxonomy" id="51240"/>
    <lineage>
        <taxon>Eukaryota</taxon>
        <taxon>Viridiplantae</taxon>
        <taxon>Streptophyta</taxon>
        <taxon>Embryophyta</taxon>
        <taxon>Tracheophyta</taxon>
        <taxon>Spermatophyta</taxon>
        <taxon>Magnoliopsida</taxon>
        <taxon>eudicotyledons</taxon>
        <taxon>Gunneridae</taxon>
        <taxon>Pentapetalae</taxon>
        <taxon>rosids</taxon>
        <taxon>fabids</taxon>
        <taxon>Fagales</taxon>
        <taxon>Juglandaceae</taxon>
        <taxon>Juglans</taxon>
    </lineage>
</organism>
<sequence length="101" mass="11533">MNKFQTSLELFFALWFVMGNVWVFDSRFGSFHRAPKLHVLCISLLAWNAICYSFSFLLFLLLCCCVPMISNLVGYNMNAGSIDRGASEEEISQLPIIRPCK</sequence>
<dbReference type="PANTHER" id="PTHR46225">
    <property type="entry name" value="C3H4 TYPE ZINC FINGER PROTEIN"/>
    <property type="match status" value="1"/>
</dbReference>
<feature type="transmembrane region" description="Helical" evidence="1">
    <location>
        <begin position="37"/>
        <end position="62"/>
    </location>
</feature>
<keyword evidence="1" id="KW-1133">Transmembrane helix</keyword>
<protein>
    <submittedName>
        <fullName evidence="2">Uncharacterized protein</fullName>
    </submittedName>
</protein>
<dbReference type="Proteomes" id="UP000619265">
    <property type="component" value="Unassembled WGS sequence"/>
</dbReference>
<accession>A0A833UBL9</accession>
<evidence type="ECO:0000313" key="2">
    <source>
        <dbReference type="EMBL" id="KAF5447870.1"/>
    </source>
</evidence>
<dbReference type="PANTHER" id="PTHR46225:SF1">
    <property type="entry name" value="RING_U-BOX SUPERFAMILY PROTEIN"/>
    <property type="match status" value="1"/>
</dbReference>
<proteinExistence type="predicted"/>
<name>A0A833UBL9_JUGRE</name>
<evidence type="ECO:0000256" key="1">
    <source>
        <dbReference type="SAM" id="Phobius"/>
    </source>
</evidence>
<feature type="transmembrane region" description="Helical" evidence="1">
    <location>
        <begin position="6"/>
        <end position="25"/>
    </location>
</feature>
<dbReference type="AlphaFoldDB" id="A0A833UBL9"/>
<evidence type="ECO:0000313" key="3">
    <source>
        <dbReference type="Proteomes" id="UP000619265"/>
    </source>
</evidence>
<dbReference type="Gramene" id="Jr14_20410_p2">
    <property type="protein sequence ID" value="cds.Jr14_20410_p2"/>
    <property type="gene ID" value="Jr14_20410"/>
</dbReference>